<evidence type="ECO:0000256" key="1">
    <source>
        <dbReference type="SAM" id="Coils"/>
    </source>
</evidence>
<reference evidence="2" key="1">
    <citation type="submission" date="2022-10" db="EMBL/GenBank/DDBJ databases">
        <authorList>
            <person name="Chen Y."/>
            <person name="Dougan E. K."/>
            <person name="Chan C."/>
            <person name="Rhodes N."/>
            <person name="Thang M."/>
        </authorList>
    </citation>
    <scope>NUCLEOTIDE SEQUENCE</scope>
</reference>
<organism evidence="2">
    <name type="scientific">Cladocopium goreaui</name>
    <dbReference type="NCBI Taxonomy" id="2562237"/>
    <lineage>
        <taxon>Eukaryota</taxon>
        <taxon>Sar</taxon>
        <taxon>Alveolata</taxon>
        <taxon>Dinophyceae</taxon>
        <taxon>Suessiales</taxon>
        <taxon>Symbiodiniaceae</taxon>
        <taxon>Cladocopium</taxon>
    </lineage>
</organism>
<protein>
    <submittedName>
        <fullName evidence="2">Uncharacterized protein</fullName>
    </submittedName>
</protein>
<name>A0A9P1CZ43_9DINO</name>
<feature type="coiled-coil region" evidence="1">
    <location>
        <begin position="40"/>
        <end position="88"/>
    </location>
</feature>
<dbReference type="AlphaFoldDB" id="A0A9P1CZ43"/>
<reference evidence="3 4" key="2">
    <citation type="submission" date="2024-05" db="EMBL/GenBank/DDBJ databases">
        <authorList>
            <person name="Chen Y."/>
            <person name="Shah S."/>
            <person name="Dougan E. K."/>
            <person name="Thang M."/>
            <person name="Chan C."/>
        </authorList>
    </citation>
    <scope>NUCLEOTIDE SEQUENCE [LARGE SCALE GENOMIC DNA]</scope>
</reference>
<gene>
    <name evidence="2" type="ORF">C1SCF055_LOCUS26431</name>
</gene>
<sequence>RRRRAPDDADADWRVCQAIVRKCSLELAASEATPLASLDQKRQQHELQTLEHDINFLKARLADLRGERERLENSLSNLEELREAKRRRVD</sequence>
<dbReference type="EMBL" id="CAMXCT020002770">
    <property type="protein sequence ID" value="CAL1153680.1"/>
    <property type="molecule type" value="Genomic_DNA"/>
</dbReference>
<keyword evidence="4" id="KW-1185">Reference proteome</keyword>
<evidence type="ECO:0000313" key="2">
    <source>
        <dbReference type="EMBL" id="CAI4000305.1"/>
    </source>
</evidence>
<evidence type="ECO:0000313" key="4">
    <source>
        <dbReference type="Proteomes" id="UP001152797"/>
    </source>
</evidence>
<proteinExistence type="predicted"/>
<dbReference type="EMBL" id="CAMXCT010002770">
    <property type="protein sequence ID" value="CAI4000305.1"/>
    <property type="molecule type" value="Genomic_DNA"/>
</dbReference>
<comment type="caution">
    <text evidence="2">The sequence shown here is derived from an EMBL/GenBank/DDBJ whole genome shotgun (WGS) entry which is preliminary data.</text>
</comment>
<dbReference type="Proteomes" id="UP001152797">
    <property type="component" value="Unassembled WGS sequence"/>
</dbReference>
<accession>A0A9P1CZ43</accession>
<feature type="non-terminal residue" evidence="2">
    <location>
        <position position="90"/>
    </location>
</feature>
<dbReference type="EMBL" id="CAMXCT030002770">
    <property type="protein sequence ID" value="CAL4787617.1"/>
    <property type="molecule type" value="Genomic_DNA"/>
</dbReference>
<keyword evidence="1" id="KW-0175">Coiled coil</keyword>
<evidence type="ECO:0000313" key="3">
    <source>
        <dbReference type="EMBL" id="CAL4787617.1"/>
    </source>
</evidence>